<dbReference type="EnsemblPlants" id="EMT30643">
    <property type="protein sequence ID" value="EMT30643"/>
    <property type="gene ID" value="F775_20195"/>
</dbReference>
<dbReference type="PANTHER" id="PTHR33086:SF62">
    <property type="entry name" value="OS01G0182100 PROTEIN"/>
    <property type="match status" value="1"/>
</dbReference>
<sequence length="188" mass="21279">MCFAFRGSTLCWVDLSKGMVVCDLRAVIQHGAGPEFRFVRLPGECRTYDRGQRERLPNPEEFRNMACVGGSIKFVTMDGYGERPGSQVTMTVWTLSPDLCSWKKGVVYHVSDIWASESHISLGLLQALPSFPVLSVDEDDVVYLSFTDLDVTVEGRVEFKSQYLLRVDMQHNEVSHHPKSREEMPSQS</sequence>
<evidence type="ECO:0000313" key="1">
    <source>
        <dbReference type="EnsemblPlants" id="EMT30643"/>
    </source>
</evidence>
<proteinExistence type="predicted"/>
<dbReference type="Pfam" id="PF07762">
    <property type="entry name" value="DUF1618"/>
    <property type="match status" value="1"/>
</dbReference>
<dbReference type="InterPro" id="IPR011676">
    <property type="entry name" value="DUF1618"/>
</dbReference>
<name>M8C962_AEGTA</name>
<accession>M8C962</accession>
<reference evidence="1" key="1">
    <citation type="submission" date="2015-06" db="UniProtKB">
        <authorList>
            <consortium name="EnsemblPlants"/>
        </authorList>
    </citation>
    <scope>IDENTIFICATION</scope>
</reference>
<organism evidence="1">
    <name type="scientific">Aegilops tauschii</name>
    <name type="common">Tausch's goatgrass</name>
    <name type="synonym">Aegilops squarrosa</name>
    <dbReference type="NCBI Taxonomy" id="37682"/>
    <lineage>
        <taxon>Eukaryota</taxon>
        <taxon>Viridiplantae</taxon>
        <taxon>Streptophyta</taxon>
        <taxon>Embryophyta</taxon>
        <taxon>Tracheophyta</taxon>
        <taxon>Spermatophyta</taxon>
        <taxon>Magnoliopsida</taxon>
        <taxon>Liliopsida</taxon>
        <taxon>Poales</taxon>
        <taxon>Poaceae</taxon>
        <taxon>BOP clade</taxon>
        <taxon>Pooideae</taxon>
        <taxon>Triticodae</taxon>
        <taxon>Triticeae</taxon>
        <taxon>Triticinae</taxon>
        <taxon>Aegilops</taxon>
    </lineage>
</organism>
<protein>
    <submittedName>
        <fullName evidence="1">Uncharacterized protein</fullName>
    </submittedName>
</protein>
<dbReference type="AlphaFoldDB" id="M8C962"/>
<dbReference type="PANTHER" id="PTHR33086">
    <property type="entry name" value="OS05G0468200 PROTEIN-RELATED"/>
    <property type="match status" value="1"/>
</dbReference>